<dbReference type="OrthoDB" id="6279416at2759"/>
<protein>
    <submittedName>
        <fullName evidence="3">Uncharacterized protein</fullName>
    </submittedName>
</protein>
<feature type="coiled-coil region" evidence="1">
    <location>
        <begin position="111"/>
        <end position="138"/>
    </location>
</feature>
<sequence>MAIPVSFILAGNVHLPTILAALRLLGGFESEQQGRTGRVTFHYNPVDDLESAFGNGLLIRMQTQCRGYLAKLEKRRRLKEDDAVRCIQRNAAAYFDPWIRLILALKPHLKRNRLEDEIIQLKSELERYKAMVKVLRYENVAYQDKISRLLQLLDQMHPGGVSGDLVNRLIKEVSTCIPLIPD</sequence>
<evidence type="ECO:0000256" key="2">
    <source>
        <dbReference type="SAM" id="SignalP"/>
    </source>
</evidence>
<keyword evidence="1" id="KW-0175">Coiled coil</keyword>
<organism evidence="3 4">
    <name type="scientific">Dibothriocephalus latus</name>
    <name type="common">Fish tapeworm</name>
    <name type="synonym">Diphyllobothrium latum</name>
    <dbReference type="NCBI Taxonomy" id="60516"/>
    <lineage>
        <taxon>Eukaryota</taxon>
        <taxon>Metazoa</taxon>
        <taxon>Spiralia</taxon>
        <taxon>Lophotrochozoa</taxon>
        <taxon>Platyhelminthes</taxon>
        <taxon>Cestoda</taxon>
        <taxon>Eucestoda</taxon>
        <taxon>Diphyllobothriidea</taxon>
        <taxon>Diphyllobothriidae</taxon>
        <taxon>Dibothriocephalus</taxon>
    </lineage>
</organism>
<keyword evidence="2" id="KW-0732">Signal</keyword>
<feature type="signal peptide" evidence="2">
    <location>
        <begin position="1"/>
        <end position="20"/>
    </location>
</feature>
<proteinExistence type="predicted"/>
<dbReference type="AlphaFoldDB" id="A0A3P6TIX8"/>
<dbReference type="Gene3D" id="4.10.270.10">
    <property type="entry name" value="Myosin, subunit A"/>
    <property type="match status" value="1"/>
</dbReference>
<accession>A0A3P6TIX8</accession>
<reference evidence="3 4" key="1">
    <citation type="submission" date="2018-11" db="EMBL/GenBank/DDBJ databases">
        <authorList>
            <consortium name="Pathogen Informatics"/>
        </authorList>
    </citation>
    <scope>NUCLEOTIDE SEQUENCE [LARGE SCALE GENOMIC DNA]</scope>
</reference>
<feature type="chain" id="PRO_5018223388" evidence="2">
    <location>
        <begin position="21"/>
        <end position="182"/>
    </location>
</feature>
<dbReference type="EMBL" id="UYRU01042955">
    <property type="protein sequence ID" value="VDK79150.1"/>
    <property type="molecule type" value="Genomic_DNA"/>
</dbReference>
<keyword evidence="4" id="KW-1185">Reference proteome</keyword>
<gene>
    <name evidence="3" type="ORF">DILT_LOCUS2998</name>
</gene>
<evidence type="ECO:0000313" key="4">
    <source>
        <dbReference type="Proteomes" id="UP000281553"/>
    </source>
</evidence>
<dbReference type="PROSITE" id="PS50096">
    <property type="entry name" value="IQ"/>
    <property type="match status" value="1"/>
</dbReference>
<evidence type="ECO:0000313" key="3">
    <source>
        <dbReference type="EMBL" id="VDK79150.1"/>
    </source>
</evidence>
<name>A0A3P6TIX8_DIBLA</name>
<dbReference type="Proteomes" id="UP000281553">
    <property type="component" value="Unassembled WGS sequence"/>
</dbReference>
<evidence type="ECO:0000256" key="1">
    <source>
        <dbReference type="SAM" id="Coils"/>
    </source>
</evidence>